<proteinExistence type="predicted"/>
<name>A0ABD3FWA7_9STRA</name>
<reference evidence="3 4" key="1">
    <citation type="submission" date="2024-09" db="EMBL/GenBank/DDBJ databases">
        <title>Genome sequencing and assembly of Phytophthora oleae, isolate VK10A, causative agent of rot of olive drupes.</title>
        <authorList>
            <person name="Conti Taguali S."/>
            <person name="Riolo M."/>
            <person name="La Spada F."/>
            <person name="Cacciola S.O."/>
            <person name="Dionisio G."/>
        </authorList>
    </citation>
    <scope>NUCLEOTIDE SEQUENCE [LARGE SCALE GENOMIC DNA]</scope>
    <source>
        <strain evidence="3 4">VK10A</strain>
    </source>
</reference>
<protein>
    <submittedName>
        <fullName evidence="3">Uncharacterized protein</fullName>
    </submittedName>
</protein>
<keyword evidence="2" id="KW-1133">Transmembrane helix</keyword>
<feature type="transmembrane region" description="Helical" evidence="2">
    <location>
        <begin position="41"/>
        <end position="64"/>
    </location>
</feature>
<keyword evidence="2" id="KW-0472">Membrane</keyword>
<keyword evidence="2" id="KW-0812">Transmembrane</keyword>
<evidence type="ECO:0000256" key="2">
    <source>
        <dbReference type="SAM" id="Phobius"/>
    </source>
</evidence>
<accession>A0ABD3FWA7</accession>
<dbReference type="Pfam" id="PF11204">
    <property type="entry name" value="DUF2985"/>
    <property type="match status" value="1"/>
</dbReference>
<feature type="transmembrane region" description="Helical" evidence="2">
    <location>
        <begin position="84"/>
        <end position="106"/>
    </location>
</feature>
<dbReference type="InterPro" id="IPR021369">
    <property type="entry name" value="DUF2985"/>
</dbReference>
<dbReference type="AlphaFoldDB" id="A0ABD3FWA7"/>
<dbReference type="Proteomes" id="UP001632037">
    <property type="component" value="Unassembled WGS sequence"/>
</dbReference>
<organism evidence="3 4">
    <name type="scientific">Phytophthora oleae</name>
    <dbReference type="NCBI Taxonomy" id="2107226"/>
    <lineage>
        <taxon>Eukaryota</taxon>
        <taxon>Sar</taxon>
        <taxon>Stramenopiles</taxon>
        <taxon>Oomycota</taxon>
        <taxon>Peronosporomycetes</taxon>
        <taxon>Peronosporales</taxon>
        <taxon>Peronosporaceae</taxon>
        <taxon>Phytophthora</taxon>
    </lineage>
</organism>
<gene>
    <name evidence="3" type="ORF">V7S43_003140</name>
</gene>
<evidence type="ECO:0000256" key="1">
    <source>
        <dbReference type="SAM" id="MobiDB-lite"/>
    </source>
</evidence>
<dbReference type="EMBL" id="JBIMZQ010000005">
    <property type="protein sequence ID" value="KAL3671208.1"/>
    <property type="molecule type" value="Genomic_DNA"/>
</dbReference>
<comment type="caution">
    <text evidence="3">The sequence shown here is derived from an EMBL/GenBank/DDBJ whole genome shotgun (WGS) entry which is preliminary data.</text>
</comment>
<sequence>MYIYQTKRTPAPTTPIHGDNNGFTSGPGEQRKLASKIYNGTLGAVAIGAGLTLLLVQTGILPVGDEKAQGNWVEIASQTVNGVFMWRAITSHPYYIVRLIMALRLLKTSEEQCGKQLGPGIRAARYLSTQFPLVFVHTGTMLDQISDHCEVQDGEEKTVENVCRLGNFLFLRNDVKYLRNALAILNCGCLPVPHDSLHVELWSSYASCLRDACTPSSNFTVQCNWPTLLKKAAKTR</sequence>
<evidence type="ECO:0000313" key="4">
    <source>
        <dbReference type="Proteomes" id="UP001632037"/>
    </source>
</evidence>
<evidence type="ECO:0000313" key="3">
    <source>
        <dbReference type="EMBL" id="KAL3671208.1"/>
    </source>
</evidence>
<keyword evidence="4" id="KW-1185">Reference proteome</keyword>
<feature type="region of interest" description="Disordered" evidence="1">
    <location>
        <begin position="1"/>
        <end position="25"/>
    </location>
</feature>